<dbReference type="InterPro" id="IPR002716">
    <property type="entry name" value="PIN_dom"/>
</dbReference>
<proteinExistence type="predicted"/>
<keyword evidence="3" id="KW-1185">Reference proteome</keyword>
<dbReference type="EMBL" id="JBHTBS010000001">
    <property type="protein sequence ID" value="MFC7336179.1"/>
    <property type="molecule type" value="Genomic_DNA"/>
</dbReference>
<dbReference type="InterPro" id="IPR052919">
    <property type="entry name" value="TA_system_RNase"/>
</dbReference>
<dbReference type="InterPro" id="IPR029060">
    <property type="entry name" value="PIN-like_dom_sf"/>
</dbReference>
<name>A0ABW2L1G7_9BACT</name>
<dbReference type="PANTHER" id="PTHR36173">
    <property type="entry name" value="RIBONUCLEASE VAPC16-RELATED"/>
    <property type="match status" value="1"/>
</dbReference>
<dbReference type="Proteomes" id="UP001596472">
    <property type="component" value="Unassembled WGS sequence"/>
</dbReference>
<gene>
    <name evidence="2" type="ORF">ACFQY0_03245</name>
</gene>
<reference evidence="3" key="1">
    <citation type="journal article" date="2019" name="Int. J. Syst. Evol. Microbiol.">
        <title>The Global Catalogue of Microorganisms (GCM) 10K type strain sequencing project: providing services to taxonomists for standard genome sequencing and annotation.</title>
        <authorList>
            <consortium name="The Broad Institute Genomics Platform"/>
            <consortium name="The Broad Institute Genome Sequencing Center for Infectious Disease"/>
            <person name="Wu L."/>
            <person name="Ma J."/>
        </authorList>
    </citation>
    <scope>NUCLEOTIDE SEQUENCE [LARGE SCALE GENOMIC DNA]</scope>
    <source>
        <strain evidence="3">CGMCC 4.1467</strain>
    </source>
</reference>
<comment type="caution">
    <text evidence="2">The sequence shown here is derived from an EMBL/GenBank/DDBJ whole genome shotgun (WGS) entry which is preliminary data.</text>
</comment>
<evidence type="ECO:0000313" key="2">
    <source>
        <dbReference type="EMBL" id="MFC7336179.1"/>
    </source>
</evidence>
<dbReference type="CDD" id="cd09872">
    <property type="entry name" value="PIN_Sll0205-like"/>
    <property type="match status" value="1"/>
</dbReference>
<organism evidence="2 3">
    <name type="scientific">Haloferula chungangensis</name>
    <dbReference type="NCBI Taxonomy" id="1048331"/>
    <lineage>
        <taxon>Bacteria</taxon>
        <taxon>Pseudomonadati</taxon>
        <taxon>Verrucomicrobiota</taxon>
        <taxon>Verrucomicrobiia</taxon>
        <taxon>Verrucomicrobiales</taxon>
        <taxon>Verrucomicrobiaceae</taxon>
        <taxon>Haloferula</taxon>
    </lineage>
</organism>
<accession>A0ABW2L1G7</accession>
<feature type="domain" description="PIN" evidence="1">
    <location>
        <begin position="4"/>
        <end position="113"/>
    </location>
</feature>
<dbReference type="InterPro" id="IPR041705">
    <property type="entry name" value="PIN_Sll0205"/>
</dbReference>
<dbReference type="PANTHER" id="PTHR36173:SF2">
    <property type="entry name" value="RIBONUCLEASE VAPC16"/>
    <property type="match status" value="1"/>
</dbReference>
<evidence type="ECO:0000259" key="1">
    <source>
        <dbReference type="Pfam" id="PF01850"/>
    </source>
</evidence>
<dbReference type="Gene3D" id="3.40.50.1010">
    <property type="entry name" value="5'-nuclease"/>
    <property type="match status" value="1"/>
</dbReference>
<dbReference type="SUPFAM" id="SSF88723">
    <property type="entry name" value="PIN domain-like"/>
    <property type="match status" value="1"/>
</dbReference>
<sequence>MRLLLDSHTLLWWMDDPTQLKPAARAAISDPSNLVFTSAASIWELGLKVSKGKLRLPLSFHQLLQENGISELPFTSEHAIASTTLPPLHDDPFDRALVAQCRLESMTLATRDSLLGDYGIAILSV</sequence>
<evidence type="ECO:0000313" key="3">
    <source>
        <dbReference type="Proteomes" id="UP001596472"/>
    </source>
</evidence>
<dbReference type="Pfam" id="PF01850">
    <property type="entry name" value="PIN"/>
    <property type="match status" value="1"/>
</dbReference>
<dbReference type="RefSeq" id="WP_379709034.1">
    <property type="nucleotide sequence ID" value="NZ_JBHTBS010000001.1"/>
</dbReference>
<protein>
    <submittedName>
        <fullName evidence="2">Type II toxin-antitoxin system VapC family toxin</fullName>
    </submittedName>
</protein>